<feature type="region of interest" description="Disordered" evidence="1">
    <location>
        <begin position="1"/>
        <end position="26"/>
    </location>
</feature>
<proteinExistence type="predicted"/>
<evidence type="ECO:0000313" key="2">
    <source>
        <dbReference type="EMBL" id="KWT70737.1"/>
    </source>
</evidence>
<dbReference type="EMBL" id="LMTR01000028">
    <property type="protein sequence ID" value="KWT70737.1"/>
    <property type="molecule type" value="Genomic_DNA"/>
</dbReference>
<sequence length="116" mass="12369">MAIKGETKAKSARATQRSRGTLDGSAGVEFAGGKLTVTGEPAALLQTEYPGIDLRAVCDRAGPDMARFNYPNVDDAMTVLRKWARIASESKPPGKSTSTVTDEMRRIQAIVGANRS</sequence>
<protein>
    <submittedName>
        <fullName evidence="2">Uncharacterized protein</fullName>
    </submittedName>
</protein>
<evidence type="ECO:0000313" key="3">
    <source>
        <dbReference type="Proteomes" id="UP000059074"/>
    </source>
</evidence>
<organism evidence="2 3">
    <name type="scientific">Hyphomicrobium sulfonivorans</name>
    <dbReference type="NCBI Taxonomy" id="121290"/>
    <lineage>
        <taxon>Bacteria</taxon>
        <taxon>Pseudomonadati</taxon>
        <taxon>Pseudomonadota</taxon>
        <taxon>Alphaproteobacteria</taxon>
        <taxon>Hyphomicrobiales</taxon>
        <taxon>Hyphomicrobiaceae</taxon>
        <taxon>Hyphomicrobium</taxon>
    </lineage>
</organism>
<dbReference type="STRING" id="121290.APY04_0798"/>
<gene>
    <name evidence="2" type="ORF">APY04_0798</name>
</gene>
<accession>A0A120CXC4</accession>
<dbReference type="AlphaFoldDB" id="A0A120CXC4"/>
<dbReference type="PATRIC" id="fig|121290.4.peg.3489"/>
<evidence type="ECO:0000256" key="1">
    <source>
        <dbReference type="SAM" id="MobiDB-lite"/>
    </source>
</evidence>
<dbReference type="Proteomes" id="UP000059074">
    <property type="component" value="Unassembled WGS sequence"/>
</dbReference>
<keyword evidence="3" id="KW-1185">Reference proteome</keyword>
<name>A0A120CXC4_HYPSL</name>
<reference evidence="2 3" key="1">
    <citation type="submission" date="2015-10" db="EMBL/GenBank/DDBJ databases">
        <title>Transcriptomic analysis of a linuron degrading triple-species bacterial consortium.</title>
        <authorList>
            <person name="Albers P."/>
        </authorList>
    </citation>
    <scope>NUCLEOTIDE SEQUENCE [LARGE SCALE GENOMIC DNA]</scope>
    <source>
        <strain evidence="2 3">WDL6</strain>
    </source>
</reference>
<comment type="caution">
    <text evidence="2">The sequence shown here is derived from an EMBL/GenBank/DDBJ whole genome shotgun (WGS) entry which is preliminary data.</text>
</comment>